<evidence type="ECO:0000313" key="11">
    <source>
        <dbReference type="Proteomes" id="UP000219374"/>
    </source>
</evidence>
<evidence type="ECO:0000259" key="9">
    <source>
        <dbReference type="SMART" id="SM00813"/>
    </source>
</evidence>
<dbReference type="InterPro" id="IPR055235">
    <property type="entry name" value="ASD1_cat"/>
</dbReference>
<keyword evidence="8" id="KW-0732">Signal</keyword>
<evidence type="ECO:0000256" key="3">
    <source>
        <dbReference type="ARBA" id="ARBA00011165"/>
    </source>
</evidence>
<name>A0A286D209_9GAMM</name>
<feature type="chain" id="PRO_5012176852" description="non-reducing end alpha-L-arabinofuranosidase" evidence="8">
    <location>
        <begin position="28"/>
        <end position="519"/>
    </location>
</feature>
<dbReference type="Pfam" id="PF22848">
    <property type="entry name" value="ASD1_dom"/>
    <property type="match status" value="1"/>
</dbReference>
<dbReference type="EMBL" id="OCND01000002">
    <property type="protein sequence ID" value="SOD52690.1"/>
    <property type="molecule type" value="Genomic_DNA"/>
</dbReference>
<dbReference type="EC" id="3.2.1.55" evidence="4"/>
<comment type="subunit">
    <text evidence="3">Homohexamer; trimer of dimers.</text>
</comment>
<dbReference type="SUPFAM" id="SSF51011">
    <property type="entry name" value="Glycosyl hydrolase domain"/>
    <property type="match status" value="1"/>
</dbReference>
<dbReference type="InterPro" id="IPR017853">
    <property type="entry name" value="GH"/>
</dbReference>
<evidence type="ECO:0000256" key="1">
    <source>
        <dbReference type="ARBA" id="ARBA00001462"/>
    </source>
</evidence>
<dbReference type="InterPro" id="IPR010720">
    <property type="entry name" value="Alpha-L-AF_C"/>
</dbReference>
<gene>
    <name evidence="10" type="ORF">SAMN06296416_10233</name>
</gene>
<feature type="signal peptide" evidence="8">
    <location>
        <begin position="1"/>
        <end position="27"/>
    </location>
</feature>
<dbReference type="Gene3D" id="2.60.40.1180">
    <property type="entry name" value="Golgi alpha-mannosidase II"/>
    <property type="match status" value="1"/>
</dbReference>
<dbReference type="Pfam" id="PF06964">
    <property type="entry name" value="Alpha-L-AF_C"/>
    <property type="match status" value="1"/>
</dbReference>
<evidence type="ECO:0000256" key="8">
    <source>
        <dbReference type="SAM" id="SignalP"/>
    </source>
</evidence>
<evidence type="ECO:0000256" key="4">
    <source>
        <dbReference type="ARBA" id="ARBA00012670"/>
    </source>
</evidence>
<accession>A0A286D209</accession>
<dbReference type="PANTHER" id="PTHR43576">
    <property type="entry name" value="ALPHA-L-ARABINOFURANOSIDASE C-RELATED"/>
    <property type="match status" value="1"/>
</dbReference>
<dbReference type="SMART" id="SM00813">
    <property type="entry name" value="Alpha-L-AF_C"/>
    <property type="match status" value="1"/>
</dbReference>
<proteinExistence type="inferred from homology"/>
<dbReference type="Gene3D" id="3.20.20.80">
    <property type="entry name" value="Glycosidases"/>
    <property type="match status" value="1"/>
</dbReference>
<comment type="similarity">
    <text evidence="2">Belongs to the glycosyl hydrolase 51 family.</text>
</comment>
<dbReference type="GO" id="GO:0000272">
    <property type="term" value="P:polysaccharide catabolic process"/>
    <property type="evidence" value="ECO:0007669"/>
    <property type="project" value="TreeGrafter"/>
</dbReference>
<dbReference type="InterPro" id="IPR013780">
    <property type="entry name" value="Glyco_hydro_b"/>
</dbReference>
<dbReference type="Proteomes" id="UP000219374">
    <property type="component" value="Unassembled WGS sequence"/>
</dbReference>
<dbReference type="GO" id="GO:0046373">
    <property type="term" value="P:L-arabinose metabolic process"/>
    <property type="evidence" value="ECO:0007669"/>
    <property type="project" value="InterPro"/>
</dbReference>
<evidence type="ECO:0000313" key="10">
    <source>
        <dbReference type="EMBL" id="SOD52690.1"/>
    </source>
</evidence>
<dbReference type="SUPFAM" id="SSF51445">
    <property type="entry name" value="(Trans)glycosidases"/>
    <property type="match status" value="1"/>
</dbReference>
<keyword evidence="7" id="KW-0326">Glycosidase</keyword>
<protein>
    <recommendedName>
        <fullName evidence="4">non-reducing end alpha-L-arabinofuranosidase</fullName>
        <ecNumber evidence="4">3.2.1.55</ecNumber>
    </recommendedName>
</protein>
<evidence type="ECO:0000256" key="6">
    <source>
        <dbReference type="ARBA" id="ARBA00023277"/>
    </source>
</evidence>
<keyword evidence="6" id="KW-0119">Carbohydrate metabolism</keyword>
<evidence type="ECO:0000256" key="5">
    <source>
        <dbReference type="ARBA" id="ARBA00022801"/>
    </source>
</evidence>
<organism evidence="10 11">
    <name type="scientific">Pseudoxanthomonas wuyuanensis</name>
    <dbReference type="NCBI Taxonomy" id="1073196"/>
    <lineage>
        <taxon>Bacteria</taxon>
        <taxon>Pseudomonadati</taxon>
        <taxon>Pseudomonadota</taxon>
        <taxon>Gammaproteobacteria</taxon>
        <taxon>Lysobacterales</taxon>
        <taxon>Lysobacteraceae</taxon>
        <taxon>Pseudoxanthomonas</taxon>
    </lineage>
</organism>
<dbReference type="AlphaFoldDB" id="A0A286D209"/>
<dbReference type="GO" id="GO:0046556">
    <property type="term" value="F:alpha-L-arabinofuranosidase activity"/>
    <property type="evidence" value="ECO:0007669"/>
    <property type="project" value="UniProtKB-EC"/>
</dbReference>
<feature type="domain" description="Alpha-L-arabinofuranosidase C-terminal" evidence="9">
    <location>
        <begin position="321"/>
        <end position="511"/>
    </location>
</feature>
<keyword evidence="5" id="KW-0378">Hydrolase</keyword>
<evidence type="ECO:0000256" key="7">
    <source>
        <dbReference type="ARBA" id="ARBA00023295"/>
    </source>
</evidence>
<evidence type="ECO:0000256" key="2">
    <source>
        <dbReference type="ARBA" id="ARBA00007186"/>
    </source>
</evidence>
<sequence length="519" mass="56275">MNAEKPLSVVKSSVLALAMLATAPVFAAVTIDIDPAKPGAVINKNVYGQFAEHLGTGVYEGMWVGPKSNIPNTRGWRNDVVGALKELHVPLVRWPGGCFADVYHWRDGIGPQDKRPSNVHSNGSVEQINAVGTHEFFDLIDMLGADAYVNGNVGTGSVQEMSDWVEYMTSESGSPLARLRAQNGREKPFKVAYFGIGNELWGCGGNMKPDYYANLYSNYEAFLRAPAQSRPKMIASGGSGFDTTWTDVLSKELKGRTIGISVHQYTIAGATWEDKGAALGFKEGEWISILANTLKMDQLIKDHVAVLDKTDPEKKIGMMIDEWGTWYDDADKGARSALFQQNSLRDALVAALNFHIFHEHAERVPLTTIAQMVNVLQAMILTDKEKMVLTPTYYAFQMYVPFQDATSLPLAIKDNTRYTLGEVTIPGVSASAARAKDGKLYLALVNTDPHKPVDVAVNVAGTKVKGAVGRVLTAAAMDAHNSFQNPQAIKPAAFSARAAGGKLSINVPAKAVMVVALKE</sequence>
<reference evidence="10 11" key="1">
    <citation type="submission" date="2017-09" db="EMBL/GenBank/DDBJ databases">
        <authorList>
            <person name="Ehlers B."/>
            <person name="Leendertz F.H."/>
        </authorList>
    </citation>
    <scope>NUCLEOTIDE SEQUENCE [LARGE SCALE GENOMIC DNA]</scope>
    <source>
        <strain evidence="10 11">CGMCC 1.10978</strain>
    </source>
</reference>
<comment type="catalytic activity">
    <reaction evidence="1">
        <text>Hydrolysis of terminal non-reducing alpha-L-arabinofuranoside residues in alpha-L-arabinosides.</text>
        <dbReference type="EC" id="3.2.1.55"/>
    </reaction>
</comment>
<dbReference type="PANTHER" id="PTHR43576:SF2">
    <property type="entry name" value="INTRACELLULAR EXO-ALPHA-L-ARABINOFURANOSIDASE 2"/>
    <property type="match status" value="1"/>
</dbReference>
<keyword evidence="11" id="KW-1185">Reference proteome</keyword>